<gene>
    <name evidence="1" type="ORF">CPT_Merlin134</name>
</gene>
<dbReference type="KEGG" id="vg:26648048"/>
<name>A0A0K1LNP7_9CAUD</name>
<proteinExistence type="predicted"/>
<dbReference type="RefSeq" id="YP_009203848.1">
    <property type="nucleotide sequence ID" value="NC_028857.1"/>
</dbReference>
<dbReference type="Proteomes" id="UP000204280">
    <property type="component" value="Segment"/>
</dbReference>
<keyword evidence="2" id="KW-1185">Reference proteome</keyword>
<reference evidence="1 2" key="1">
    <citation type="journal article" date="2015" name="Genome Announc.">
        <title>Complete Genome Sequence of Citrobacter freundii Myophage Merlin.</title>
        <authorList>
            <person name="LeSage K.C."/>
            <person name="Hargrove E.C."/>
            <person name="Cahill J.L."/>
            <person name="Rasche E.S."/>
            <person name="Kuty Everett G.F."/>
        </authorList>
    </citation>
    <scope>NUCLEOTIDE SEQUENCE [LARGE SCALE GENOMIC DNA]</scope>
</reference>
<dbReference type="EMBL" id="KT001915">
    <property type="protein sequence ID" value="AKU43780.1"/>
    <property type="molecule type" value="Genomic_DNA"/>
</dbReference>
<evidence type="ECO:0000313" key="2">
    <source>
        <dbReference type="Proteomes" id="UP000204280"/>
    </source>
</evidence>
<protein>
    <submittedName>
        <fullName evidence="1">Uncharacterized protein</fullName>
    </submittedName>
</protein>
<accession>A0A0K1LNP7</accession>
<dbReference type="GeneID" id="26648048"/>
<organism evidence="1 2">
    <name type="scientific">Citrobacter phage Merlin</name>
    <dbReference type="NCBI Taxonomy" id="1675602"/>
    <lineage>
        <taxon>Viruses</taxon>
        <taxon>Duplodnaviria</taxon>
        <taxon>Heunggongvirae</taxon>
        <taxon>Uroviricota</taxon>
        <taxon>Caudoviricetes</taxon>
        <taxon>Pantevenvirales</taxon>
        <taxon>Straboviridae</taxon>
        <taxon>Tevenvirinae</taxon>
        <taxon>Moonvirus</taxon>
        <taxon>Moonvirus merlin</taxon>
    </lineage>
</organism>
<dbReference type="OrthoDB" id="26988at10239"/>
<evidence type="ECO:0000313" key="1">
    <source>
        <dbReference type="EMBL" id="AKU43780.1"/>
    </source>
</evidence>
<sequence length="115" mass="12526">MKTYKEFLTESQSKIEENTPIVEATIKDKEGSTNFSLVSGKDGTFFQIGSERFQTSKLQDAAVAKVLRGGGKWKGTEGSTQIGIAVDNNSAFFRIGGESFTLSSKAFKELKAAFK</sequence>